<feature type="transmembrane region" description="Helical" evidence="7">
    <location>
        <begin position="99"/>
        <end position="120"/>
    </location>
</feature>
<feature type="transmembrane region" description="Helical" evidence="7">
    <location>
        <begin position="6"/>
        <end position="39"/>
    </location>
</feature>
<accession>A0A024QE95</accession>
<evidence type="ECO:0000256" key="3">
    <source>
        <dbReference type="ARBA" id="ARBA00022519"/>
    </source>
</evidence>
<dbReference type="Pfam" id="PF06808">
    <property type="entry name" value="DctM"/>
    <property type="match status" value="1"/>
</dbReference>
<feature type="transmembrane region" description="Helical" evidence="7">
    <location>
        <begin position="225"/>
        <end position="243"/>
    </location>
</feature>
<dbReference type="PANTHER" id="PTHR33362">
    <property type="entry name" value="SIALIC ACID TRAP TRANSPORTER PERMEASE PROTEIN SIAT-RELATED"/>
    <property type="match status" value="1"/>
</dbReference>
<dbReference type="STRING" id="1462526.BN990_02815"/>
<organism evidence="9 10">
    <name type="scientific">Virgibacillus massiliensis</name>
    <dbReference type="NCBI Taxonomy" id="1462526"/>
    <lineage>
        <taxon>Bacteria</taxon>
        <taxon>Bacillati</taxon>
        <taxon>Bacillota</taxon>
        <taxon>Bacilli</taxon>
        <taxon>Bacillales</taxon>
        <taxon>Bacillaceae</taxon>
        <taxon>Virgibacillus</taxon>
    </lineage>
</organism>
<keyword evidence="10" id="KW-1185">Reference proteome</keyword>
<evidence type="ECO:0000256" key="4">
    <source>
        <dbReference type="ARBA" id="ARBA00022692"/>
    </source>
</evidence>
<comment type="subcellular location">
    <subcellularLocation>
        <location evidence="1">Cell inner membrane</location>
        <topology evidence="1">Multi-pass membrane protein</topology>
    </subcellularLocation>
</comment>
<reference evidence="10" key="2">
    <citation type="submission" date="2014-05" db="EMBL/GenBank/DDBJ databases">
        <title>Draft genome sequence of Virgibacillus massiliensis Vm-5.</title>
        <authorList>
            <person name="Khelaifia S."/>
            <person name="Croce O."/>
            <person name="Lagier J.C."/>
            <person name="Raoult D."/>
        </authorList>
    </citation>
    <scope>NUCLEOTIDE SEQUENCE [LARGE SCALE GENOMIC DNA]</scope>
    <source>
        <strain evidence="10">Vm-5</strain>
    </source>
</reference>
<dbReference type="GO" id="GO:0022857">
    <property type="term" value="F:transmembrane transporter activity"/>
    <property type="evidence" value="ECO:0007669"/>
    <property type="project" value="TreeGrafter"/>
</dbReference>
<feature type="transmembrane region" description="Helical" evidence="7">
    <location>
        <begin position="409"/>
        <end position="429"/>
    </location>
</feature>
<feature type="domain" description="TRAP C4-dicarboxylate transport system permease DctM subunit" evidence="8">
    <location>
        <begin position="11"/>
        <end position="424"/>
    </location>
</feature>
<dbReference type="OrthoDB" id="9785600at2"/>
<evidence type="ECO:0000313" key="10">
    <source>
        <dbReference type="Proteomes" id="UP000028875"/>
    </source>
</evidence>
<feature type="transmembrane region" description="Helical" evidence="7">
    <location>
        <begin position="320"/>
        <end position="351"/>
    </location>
</feature>
<protein>
    <submittedName>
        <fullName evidence="9">Neu5Ac permease</fullName>
    </submittedName>
</protein>
<evidence type="ECO:0000256" key="5">
    <source>
        <dbReference type="ARBA" id="ARBA00022989"/>
    </source>
</evidence>
<dbReference type="Proteomes" id="UP000028875">
    <property type="component" value="Unassembled WGS sequence"/>
</dbReference>
<feature type="transmembrane region" description="Helical" evidence="7">
    <location>
        <begin position="363"/>
        <end position="389"/>
    </location>
</feature>
<dbReference type="RefSeq" id="WP_021291947.1">
    <property type="nucleotide sequence ID" value="NZ_BNER01000004.1"/>
</dbReference>
<reference evidence="9 10" key="1">
    <citation type="submission" date="2014-03" db="EMBL/GenBank/DDBJ databases">
        <authorList>
            <person name="Urmite Genomes U."/>
        </authorList>
    </citation>
    <scope>NUCLEOTIDE SEQUENCE [LARGE SCALE GENOMIC DNA]</scope>
    <source>
        <strain evidence="9 10">Vm-5</strain>
    </source>
</reference>
<keyword evidence="2" id="KW-1003">Cell membrane</keyword>
<dbReference type="InterPro" id="IPR010656">
    <property type="entry name" value="DctM"/>
</dbReference>
<evidence type="ECO:0000256" key="1">
    <source>
        <dbReference type="ARBA" id="ARBA00004429"/>
    </source>
</evidence>
<feature type="transmembrane region" description="Helical" evidence="7">
    <location>
        <begin position="249"/>
        <end position="267"/>
    </location>
</feature>
<feature type="transmembrane region" description="Helical" evidence="7">
    <location>
        <begin position="141"/>
        <end position="167"/>
    </location>
</feature>
<feature type="transmembrane region" description="Helical" evidence="7">
    <location>
        <begin position="60"/>
        <end position="79"/>
    </location>
</feature>
<dbReference type="GO" id="GO:0005886">
    <property type="term" value="C:plasma membrane"/>
    <property type="evidence" value="ECO:0007669"/>
    <property type="project" value="UniProtKB-SubCell"/>
</dbReference>
<evidence type="ECO:0000256" key="2">
    <source>
        <dbReference type="ARBA" id="ARBA00022475"/>
    </source>
</evidence>
<evidence type="ECO:0000256" key="6">
    <source>
        <dbReference type="ARBA" id="ARBA00023136"/>
    </source>
</evidence>
<dbReference type="InterPro" id="IPR004681">
    <property type="entry name" value="TRAP_DctM"/>
</dbReference>
<dbReference type="AlphaFoldDB" id="A0A024QE95"/>
<evidence type="ECO:0000259" key="8">
    <source>
        <dbReference type="Pfam" id="PF06808"/>
    </source>
</evidence>
<comment type="caution">
    <text evidence="9">The sequence shown here is derived from an EMBL/GenBank/DDBJ whole genome shotgun (WGS) entry which is preliminary data.</text>
</comment>
<keyword evidence="4 7" id="KW-0812">Transmembrane</keyword>
<dbReference type="EMBL" id="CCDP010000002">
    <property type="protein sequence ID" value="CDQ40490.1"/>
    <property type="molecule type" value="Genomic_DNA"/>
</dbReference>
<keyword evidence="6 7" id="KW-0472">Membrane</keyword>
<name>A0A024QE95_9BACI</name>
<dbReference type="NCBIfam" id="TIGR00786">
    <property type="entry name" value="dctM"/>
    <property type="match status" value="1"/>
</dbReference>
<feature type="transmembrane region" description="Helical" evidence="7">
    <location>
        <begin position="173"/>
        <end position="199"/>
    </location>
</feature>
<keyword evidence="5 7" id="KW-1133">Transmembrane helix</keyword>
<dbReference type="eggNOG" id="COG1593">
    <property type="taxonomic scope" value="Bacteria"/>
</dbReference>
<gene>
    <name evidence="9" type="primary">siaT_9</name>
    <name evidence="9" type="ORF">BN990_02815</name>
</gene>
<feature type="transmembrane region" description="Helical" evidence="7">
    <location>
        <begin position="279"/>
        <end position="300"/>
    </location>
</feature>
<evidence type="ECO:0000256" key="7">
    <source>
        <dbReference type="SAM" id="Phobius"/>
    </source>
</evidence>
<proteinExistence type="predicted"/>
<keyword evidence="3" id="KW-0997">Cell inner membrane</keyword>
<sequence length="434" mass="46770">MSPEMIGFIGIVLLLILFLLKVPVGISLLFVGLVGTTLIRGWDVAFAQLGRTPFDTASSYSLSVIPLFILMGMILSYTGLGKDLYRAVDSWIGHFRGGLAMATIGTAAIFSSISGSLNATTATVSKITLPEMDKYKYKPSLSTACVAAGGTLGILIPPSVILILYGIQTREPIGALLIAGIIPGIFQVIIFMIIIAILVRRNPNLAPARTEQATISEKLHTLKNVWPFMGLFFISIGGIYLGVFTPTEAAGVGAVGAIIFALLSRRLDWDKLKQSFNESVRLTAYIFLILIGATLFSQFLTISRLPVMLTSFVGGLDLHAYIILVFILIALFLLGCFIEGLSLIVLTLPIIYPIIMELGFNGVWFGIIMVMAINIGSLTPPLGISIFVIKGVATNIPVQTIFRGTVPMIIGMIICICLLILFPPLVTILPSLMK</sequence>
<dbReference type="PANTHER" id="PTHR33362:SF5">
    <property type="entry name" value="C4-DICARBOXYLATE TRAP TRANSPORTER LARGE PERMEASE PROTEIN DCTM"/>
    <property type="match status" value="1"/>
</dbReference>
<dbReference type="PIRSF" id="PIRSF006066">
    <property type="entry name" value="HI0050"/>
    <property type="match status" value="1"/>
</dbReference>
<evidence type="ECO:0000313" key="9">
    <source>
        <dbReference type="EMBL" id="CDQ40490.1"/>
    </source>
</evidence>